<dbReference type="InterPro" id="IPR011989">
    <property type="entry name" value="ARM-like"/>
</dbReference>
<dbReference type="CDD" id="cd14010">
    <property type="entry name" value="STKc_ULK4"/>
    <property type="match status" value="1"/>
</dbReference>
<dbReference type="Gene3D" id="1.25.10.10">
    <property type="entry name" value="Leucine-rich Repeat Variant"/>
    <property type="match status" value="1"/>
</dbReference>
<evidence type="ECO:0000313" key="3">
    <source>
        <dbReference type="Proteomes" id="UP000663879"/>
    </source>
</evidence>
<dbReference type="InterPro" id="IPR056981">
    <property type="entry name" value="HEAT_ULK4_RUNKEL"/>
</dbReference>
<dbReference type="Pfam" id="PF23606">
    <property type="entry name" value="HEAT_ULK4"/>
    <property type="match status" value="1"/>
</dbReference>
<accession>A0A813RK80</accession>
<dbReference type="SUPFAM" id="SSF56112">
    <property type="entry name" value="Protein kinase-like (PK-like)"/>
    <property type="match status" value="1"/>
</dbReference>
<dbReference type="Pfam" id="PF00069">
    <property type="entry name" value="Pkinase"/>
    <property type="match status" value="1"/>
</dbReference>
<keyword evidence="3" id="KW-1185">Reference proteome</keyword>
<dbReference type="InterPro" id="IPR045906">
    <property type="entry name" value="ULK4"/>
</dbReference>
<evidence type="ECO:0000313" key="2">
    <source>
        <dbReference type="EMBL" id="CAF0783549.1"/>
    </source>
</evidence>
<dbReference type="SUPFAM" id="SSF48371">
    <property type="entry name" value="ARM repeat"/>
    <property type="match status" value="1"/>
</dbReference>
<comment type="caution">
    <text evidence="2">The sequence shown here is derived from an EMBL/GenBank/DDBJ whole genome shotgun (WGS) entry which is preliminary data.</text>
</comment>
<dbReference type="AlphaFoldDB" id="A0A813RK80"/>
<dbReference type="PANTHER" id="PTHR46240:SF1">
    <property type="entry name" value="SERINE_THREONINE-PROTEIN KINASE ULK4"/>
    <property type="match status" value="1"/>
</dbReference>
<feature type="domain" description="Protein kinase" evidence="1">
    <location>
        <begin position="4"/>
        <end position="283"/>
    </location>
</feature>
<dbReference type="PANTHER" id="PTHR46240">
    <property type="entry name" value="SER/THR PROTEIN KINASE ULK4"/>
    <property type="match status" value="1"/>
</dbReference>
<dbReference type="Gene3D" id="1.10.510.10">
    <property type="entry name" value="Transferase(Phosphotransferase) domain 1"/>
    <property type="match status" value="1"/>
</dbReference>
<reference evidence="2" key="1">
    <citation type="submission" date="2021-02" db="EMBL/GenBank/DDBJ databases">
        <authorList>
            <person name="Nowell W R."/>
        </authorList>
    </citation>
    <scope>NUCLEOTIDE SEQUENCE</scope>
    <source>
        <strain evidence="2">Ploen Becks lab</strain>
    </source>
</reference>
<dbReference type="Proteomes" id="UP000663879">
    <property type="component" value="Unassembled WGS sequence"/>
</dbReference>
<name>A0A813RK80_9BILA</name>
<dbReference type="OrthoDB" id="24822at2759"/>
<dbReference type="GO" id="GO:0004672">
    <property type="term" value="F:protein kinase activity"/>
    <property type="evidence" value="ECO:0007669"/>
    <property type="project" value="InterPro"/>
</dbReference>
<proteinExistence type="predicted"/>
<dbReference type="InterPro" id="IPR000719">
    <property type="entry name" value="Prot_kinase_dom"/>
</dbReference>
<sequence>MDNFILYDDICKSDHSVIYKGRRKGSINFVAIHCVEKVLRPEITNLVRLTFEMNHKNVIKFYEWYETSNHLWLVVELCSAGTLELILDQDTCLPEASIKKFGIDLCEGLFYIHSLGVLFCDLVPKKIMIDGEGNLKLSDFGFSKAENEDLEAVFHETVENTNSQWTQNASESESKEPKIYKKPFGDISYMAPEILLGEDNSYASDLWSLGCILYKMYTGSCPFFADNDEHLKHMIIYKELPNPKGNKLSTKPSNEFLSLLKGLLEKDPSKRLTWNQLIKHPFWDGNLKHLHQGKSIIVDGKEQILEENEDEEDDKALPLNFSRMSTDRPRASTIIEQKPEINVSFSISSRLPLSPQPTIQTRNPVECKDSDLNESTNTLVSQNFDKEEKLTDTMIESLNEYRRLFFLPSELNASQIVDNPKIQKPVAMKFEPKALTYINAKLFKAENFTKISKDEYSKVMETIKANTNVPTDKSAGAIKQKLHLMNYIGTMCCESNKIADSLIQVELYKDLLNIIKNGHNLEMKMKASRIFGILFNKAKKLEESKELTEVIQNLVDVISANRKDLKFKQALLPALGEIIYFICCQEEQLGNPVENWTIPSLAYVLLIRNIGEDLISNHIICKIIENIASTTTGNVKKFLNNPAEIVNALWSCFNHSANNENLRVAALNALSMLSSHSIDIFSTLVDKVGPDAILDCLSHNNSHIQLPILTMIAMLTNETNSKNLPEKKLLPKLVQIYESTSVPCRSKAYILTFVLLKQQSDLLIPFSQSKLINSLERDIRKNFPIKEENDYIHKMINMLIDLIVSISSTILDDNLACLESVYGRKNPSTTQTKIIKRSIPSMIILKVLLTSQTFRSKLIDEDFVEKFAKVIKLSKFISNGELNLDAICGPDTMSEYIDSIIVILDTIIQNNEIMKNQAQKIIKYILPALLDNIDSQNSNLRVESLKIVSEISNLFFNKQNDWVQSDLKDELKYKIETQFFDMLDNLLVQSEPLPFFSLLIIQNTLIYDITLINVLKVKDILPKLMKLLQNYRHKIGSTLVSTLLKIINIWSSSIDPMDLYENGIVEILKSFVMDISKIKKLDDRVTTEVLIDILKIIDNLLKFVSEYVKKALQAKKIGGAGDTMAQQAEKLLQINKPFVACNSFLISLFVNEDQEINELSSKIVWVVMQLFGTECKDILTQDHLNTLMVAIMHSNFKKQKILLRIAKRMITVDKNSLELSKTIGQNFFENMKNLKNSANSEANVALSSLIDEILKLV</sequence>
<gene>
    <name evidence="2" type="ORF">OXX778_LOCUS5589</name>
</gene>
<dbReference type="InterPro" id="IPR011009">
    <property type="entry name" value="Kinase-like_dom_sf"/>
</dbReference>
<dbReference type="EMBL" id="CAJNOC010000619">
    <property type="protein sequence ID" value="CAF0783549.1"/>
    <property type="molecule type" value="Genomic_DNA"/>
</dbReference>
<dbReference type="GO" id="GO:0005524">
    <property type="term" value="F:ATP binding"/>
    <property type="evidence" value="ECO:0007669"/>
    <property type="project" value="InterPro"/>
</dbReference>
<evidence type="ECO:0000259" key="1">
    <source>
        <dbReference type="PROSITE" id="PS50011"/>
    </source>
</evidence>
<dbReference type="InterPro" id="IPR016024">
    <property type="entry name" value="ARM-type_fold"/>
</dbReference>
<dbReference type="PROSITE" id="PS50011">
    <property type="entry name" value="PROTEIN_KINASE_DOM"/>
    <property type="match status" value="1"/>
</dbReference>
<protein>
    <recommendedName>
        <fullName evidence="1">Protein kinase domain-containing protein</fullName>
    </recommendedName>
</protein>
<organism evidence="2 3">
    <name type="scientific">Brachionus calyciflorus</name>
    <dbReference type="NCBI Taxonomy" id="104777"/>
    <lineage>
        <taxon>Eukaryota</taxon>
        <taxon>Metazoa</taxon>
        <taxon>Spiralia</taxon>
        <taxon>Gnathifera</taxon>
        <taxon>Rotifera</taxon>
        <taxon>Eurotatoria</taxon>
        <taxon>Monogononta</taxon>
        <taxon>Pseudotrocha</taxon>
        <taxon>Ploima</taxon>
        <taxon>Brachionidae</taxon>
        <taxon>Brachionus</taxon>
    </lineage>
</organism>